<evidence type="ECO:0000256" key="6">
    <source>
        <dbReference type="ARBA" id="ARBA00023136"/>
    </source>
</evidence>
<evidence type="ECO:0000256" key="3">
    <source>
        <dbReference type="ARBA" id="ARBA00022475"/>
    </source>
</evidence>
<feature type="transmembrane region" description="Helical" evidence="7">
    <location>
        <begin position="121"/>
        <end position="145"/>
    </location>
</feature>
<dbReference type="GO" id="GO:0005886">
    <property type="term" value="C:plasma membrane"/>
    <property type="evidence" value="ECO:0007669"/>
    <property type="project" value="UniProtKB-SubCell"/>
</dbReference>
<feature type="transmembrane region" description="Helical" evidence="7">
    <location>
        <begin position="76"/>
        <end position="101"/>
    </location>
</feature>
<evidence type="ECO:0000256" key="4">
    <source>
        <dbReference type="ARBA" id="ARBA00022692"/>
    </source>
</evidence>
<keyword evidence="4 7" id="KW-0812">Transmembrane</keyword>
<dbReference type="PROSITE" id="PS50928">
    <property type="entry name" value="ABC_TM1"/>
    <property type="match status" value="1"/>
</dbReference>
<dbReference type="AlphaFoldDB" id="A0A6M1RVW8"/>
<keyword evidence="2 7" id="KW-0813">Transport</keyword>
<dbReference type="Proteomes" id="UP000477849">
    <property type="component" value="Unassembled WGS sequence"/>
</dbReference>
<dbReference type="RefSeq" id="WP_163897911.1">
    <property type="nucleotide sequence ID" value="NZ_CP048425.1"/>
</dbReference>
<reference evidence="9 10" key="1">
    <citation type="submission" date="2020-02" db="EMBL/GenBank/DDBJ databases">
        <title>Genome sequence of the type strain CCBAU10050 of Rhizobium daejeonense.</title>
        <authorList>
            <person name="Gao J."/>
            <person name="Sun J."/>
        </authorList>
    </citation>
    <scope>NUCLEOTIDE SEQUENCE [LARGE SCALE GENOMIC DNA]</scope>
    <source>
        <strain evidence="9 10">CCBAU10050</strain>
    </source>
</reference>
<evidence type="ECO:0000313" key="10">
    <source>
        <dbReference type="Proteomes" id="UP000477849"/>
    </source>
</evidence>
<feature type="transmembrane region" description="Helical" evidence="7">
    <location>
        <begin position="12"/>
        <end position="32"/>
    </location>
</feature>
<dbReference type="SUPFAM" id="SSF161098">
    <property type="entry name" value="MetI-like"/>
    <property type="match status" value="1"/>
</dbReference>
<evidence type="ECO:0000256" key="2">
    <source>
        <dbReference type="ARBA" id="ARBA00022448"/>
    </source>
</evidence>
<evidence type="ECO:0000313" key="9">
    <source>
        <dbReference type="EMBL" id="NGO65874.1"/>
    </source>
</evidence>
<protein>
    <submittedName>
        <fullName evidence="9">ABC transporter permease</fullName>
    </submittedName>
</protein>
<dbReference type="PANTHER" id="PTHR43386">
    <property type="entry name" value="OLIGOPEPTIDE TRANSPORT SYSTEM PERMEASE PROTEIN APPC"/>
    <property type="match status" value="1"/>
</dbReference>
<evidence type="ECO:0000256" key="5">
    <source>
        <dbReference type="ARBA" id="ARBA00022989"/>
    </source>
</evidence>
<accession>A0A6M1RVW8</accession>
<comment type="subcellular location">
    <subcellularLocation>
        <location evidence="1 7">Cell membrane</location>
        <topology evidence="1 7">Multi-pass membrane protein</topology>
    </subcellularLocation>
</comment>
<comment type="similarity">
    <text evidence="7">Belongs to the binding-protein-dependent transport system permease family.</text>
</comment>
<proteinExistence type="inferred from homology"/>
<evidence type="ECO:0000256" key="1">
    <source>
        <dbReference type="ARBA" id="ARBA00004651"/>
    </source>
</evidence>
<gene>
    <name evidence="9" type="ORF">G6N76_19550</name>
</gene>
<keyword evidence="6 7" id="KW-0472">Membrane</keyword>
<dbReference type="CDD" id="cd06261">
    <property type="entry name" value="TM_PBP2"/>
    <property type="match status" value="1"/>
</dbReference>
<feature type="transmembrane region" description="Helical" evidence="7">
    <location>
        <begin position="185"/>
        <end position="218"/>
    </location>
</feature>
<organism evidence="9 10">
    <name type="scientific">Rhizobium daejeonense</name>
    <dbReference type="NCBI Taxonomy" id="240521"/>
    <lineage>
        <taxon>Bacteria</taxon>
        <taxon>Pseudomonadati</taxon>
        <taxon>Pseudomonadota</taxon>
        <taxon>Alphaproteobacteria</taxon>
        <taxon>Hyphomicrobiales</taxon>
        <taxon>Rhizobiaceae</taxon>
        <taxon>Rhizobium/Agrobacterium group</taxon>
        <taxon>Rhizobium</taxon>
    </lineage>
</organism>
<keyword evidence="5 7" id="KW-1133">Transmembrane helix</keyword>
<evidence type="ECO:0000256" key="7">
    <source>
        <dbReference type="RuleBase" id="RU363032"/>
    </source>
</evidence>
<feature type="transmembrane region" description="Helical" evidence="7">
    <location>
        <begin position="238"/>
        <end position="260"/>
    </location>
</feature>
<feature type="domain" description="ABC transmembrane type-1" evidence="8">
    <location>
        <begin position="72"/>
        <end position="261"/>
    </location>
</feature>
<sequence length="277" mass="29710">MKLLHLLRPNLFVGGLILIVMVVMALFAPLIATHDPVLDANLIYAEEPPGLSFLMGTDEQGRDIFSRVVYGARISLTIGLVVQLMNTCIGVALGLSAGYFGGWWDEFVQGLTNLMLSIPTVVFALALMAVLGPGVTSLLIALGMTDWAYSCRISRAQVLSQKSRSYVQAAQTMGYGRLHIMFRELLPNIAGPLVVIATMGIGSAIMAEASLSFLGLGVVPPAPSWGSMLSHAREQLMVSPWIAIFPGLALFLTVLGFNLLGDGLRDLIDPQGKARRA</sequence>
<dbReference type="EMBL" id="JAAKZH010000007">
    <property type="protein sequence ID" value="NGO65874.1"/>
    <property type="molecule type" value="Genomic_DNA"/>
</dbReference>
<dbReference type="GO" id="GO:0055085">
    <property type="term" value="P:transmembrane transport"/>
    <property type="evidence" value="ECO:0007669"/>
    <property type="project" value="InterPro"/>
</dbReference>
<keyword evidence="3" id="KW-1003">Cell membrane</keyword>
<name>A0A6M1RVW8_9HYPH</name>
<dbReference type="Pfam" id="PF12911">
    <property type="entry name" value="OppC_N"/>
    <property type="match status" value="1"/>
</dbReference>
<evidence type="ECO:0000259" key="8">
    <source>
        <dbReference type="PROSITE" id="PS50928"/>
    </source>
</evidence>
<dbReference type="Pfam" id="PF00528">
    <property type="entry name" value="BPD_transp_1"/>
    <property type="match status" value="1"/>
</dbReference>
<dbReference type="PANTHER" id="PTHR43386:SF25">
    <property type="entry name" value="PEPTIDE ABC TRANSPORTER PERMEASE PROTEIN"/>
    <property type="match status" value="1"/>
</dbReference>
<dbReference type="InterPro" id="IPR050366">
    <property type="entry name" value="BP-dependent_transpt_permease"/>
</dbReference>
<dbReference type="InterPro" id="IPR025966">
    <property type="entry name" value="OppC_N"/>
</dbReference>
<dbReference type="Gene3D" id="1.10.3720.10">
    <property type="entry name" value="MetI-like"/>
    <property type="match status" value="1"/>
</dbReference>
<dbReference type="InterPro" id="IPR035906">
    <property type="entry name" value="MetI-like_sf"/>
</dbReference>
<comment type="caution">
    <text evidence="9">The sequence shown here is derived from an EMBL/GenBank/DDBJ whole genome shotgun (WGS) entry which is preliminary data.</text>
</comment>
<keyword evidence="10" id="KW-1185">Reference proteome</keyword>
<dbReference type="InterPro" id="IPR000515">
    <property type="entry name" value="MetI-like"/>
</dbReference>